<keyword evidence="2 5" id="KW-0547">Nucleotide-binding</keyword>
<dbReference type="UniPathway" id="UPA00241">
    <property type="reaction ID" value="UER00356"/>
</dbReference>
<dbReference type="InterPro" id="IPR027417">
    <property type="entry name" value="P-loop_NTPase"/>
</dbReference>
<dbReference type="Gene3D" id="3.40.50.300">
    <property type="entry name" value="P-loop containing nucleotide triphosphate hydrolases"/>
    <property type="match status" value="1"/>
</dbReference>
<evidence type="ECO:0000256" key="4">
    <source>
        <dbReference type="ARBA" id="ARBA00022993"/>
    </source>
</evidence>
<evidence type="ECO:0000256" key="3">
    <source>
        <dbReference type="ARBA" id="ARBA00022840"/>
    </source>
</evidence>
<comment type="similarity">
    <text evidence="1 5">Belongs to the CoaE family.</text>
</comment>
<evidence type="ECO:0000313" key="7">
    <source>
        <dbReference type="EMBL" id="RYC52893.1"/>
    </source>
</evidence>
<evidence type="ECO:0000256" key="6">
    <source>
        <dbReference type="NCBIfam" id="TIGR00152"/>
    </source>
</evidence>
<dbReference type="GO" id="GO:0005737">
    <property type="term" value="C:cytoplasm"/>
    <property type="evidence" value="ECO:0007669"/>
    <property type="project" value="UniProtKB-SubCell"/>
</dbReference>
<evidence type="ECO:0000313" key="8">
    <source>
        <dbReference type="Proteomes" id="UP000290261"/>
    </source>
</evidence>
<dbReference type="PROSITE" id="PS51219">
    <property type="entry name" value="DPCK"/>
    <property type="match status" value="1"/>
</dbReference>
<comment type="function">
    <text evidence="5">Catalyzes the phosphorylation of the 3'-hydroxyl group of dephosphocoenzyme A to form coenzyme A.</text>
</comment>
<keyword evidence="5" id="KW-0963">Cytoplasm</keyword>
<dbReference type="GO" id="GO:0005524">
    <property type="term" value="F:ATP binding"/>
    <property type="evidence" value="ECO:0007669"/>
    <property type="project" value="UniProtKB-UniRule"/>
</dbReference>
<comment type="caution">
    <text evidence="7">The sequence shown here is derived from an EMBL/GenBank/DDBJ whole genome shotgun (WGS) entry which is preliminary data.</text>
</comment>
<keyword evidence="5 7" id="KW-0418">Kinase</keyword>
<feature type="binding site" evidence="5">
    <location>
        <begin position="11"/>
        <end position="16"/>
    </location>
    <ligand>
        <name>ATP</name>
        <dbReference type="ChEBI" id="CHEBI:30616"/>
    </ligand>
</feature>
<dbReference type="AlphaFoldDB" id="A0A444VQ14"/>
<evidence type="ECO:0000256" key="2">
    <source>
        <dbReference type="ARBA" id="ARBA00022741"/>
    </source>
</evidence>
<gene>
    <name evidence="5" type="primary">coaE</name>
    <name evidence="7" type="ORF">DN53_01340</name>
</gene>
<dbReference type="RefSeq" id="WP_129652617.1">
    <property type="nucleotide sequence ID" value="NZ_ML142907.1"/>
</dbReference>
<protein>
    <recommendedName>
        <fullName evidence="5 6">Dephospho-CoA kinase</fullName>
        <ecNumber evidence="5 6">2.7.1.24</ecNumber>
    </recommendedName>
    <alternativeName>
        <fullName evidence="5">Dephosphocoenzyme A kinase</fullName>
    </alternativeName>
</protein>
<dbReference type="EC" id="2.7.1.24" evidence="5 6"/>
<dbReference type="Proteomes" id="UP000290261">
    <property type="component" value="Unassembled WGS sequence"/>
</dbReference>
<dbReference type="PANTHER" id="PTHR10695:SF46">
    <property type="entry name" value="BIFUNCTIONAL COENZYME A SYNTHASE-RELATED"/>
    <property type="match status" value="1"/>
</dbReference>
<keyword evidence="5" id="KW-0808">Transferase</keyword>
<dbReference type="NCBIfam" id="TIGR00152">
    <property type="entry name" value="dephospho-CoA kinase"/>
    <property type="match status" value="1"/>
</dbReference>
<accession>A0A444VQ14</accession>
<dbReference type="SUPFAM" id="SSF52540">
    <property type="entry name" value="P-loop containing nucleoside triphosphate hydrolases"/>
    <property type="match status" value="1"/>
</dbReference>
<dbReference type="CDD" id="cd02022">
    <property type="entry name" value="DPCK"/>
    <property type="match status" value="1"/>
</dbReference>
<sequence>MKIVGLTGGIGSGKSTVAQMFMDLGVPVYDSDVEAKKLMHSSKKLKEEIINLLGEDAYQEDTLNRSFIAQKVFNDPELLEQLNGIVHPAVRKHFLAWADMQKAPYVIQETALIFENGSQDQYDFVVLVTAPLNTRLQRVVERDGISEQQVLDRMGNQMDDAQKVDLAQFCIVNTDLETTKNKVGELHARLVTLSSS</sequence>
<evidence type="ECO:0000256" key="1">
    <source>
        <dbReference type="ARBA" id="ARBA00009018"/>
    </source>
</evidence>
<dbReference type="Pfam" id="PF01121">
    <property type="entry name" value="CoaE"/>
    <property type="match status" value="1"/>
</dbReference>
<keyword evidence="8" id="KW-1185">Reference proteome</keyword>
<dbReference type="HAMAP" id="MF_00376">
    <property type="entry name" value="Dephospho_CoA_kinase"/>
    <property type="match status" value="1"/>
</dbReference>
<keyword evidence="4 5" id="KW-0173">Coenzyme A biosynthesis</keyword>
<organism evidence="7 8">
    <name type="scientific">Flagellimonas olearia</name>
    <dbReference type="NCBI Taxonomy" id="552546"/>
    <lineage>
        <taxon>Bacteria</taxon>
        <taxon>Pseudomonadati</taxon>
        <taxon>Bacteroidota</taxon>
        <taxon>Flavobacteriia</taxon>
        <taxon>Flavobacteriales</taxon>
        <taxon>Flavobacteriaceae</taxon>
        <taxon>Flagellimonas</taxon>
    </lineage>
</organism>
<comment type="subcellular location">
    <subcellularLocation>
        <location evidence="5">Cytoplasm</location>
    </subcellularLocation>
</comment>
<dbReference type="EMBL" id="JJMP01000001">
    <property type="protein sequence ID" value="RYC52893.1"/>
    <property type="molecule type" value="Genomic_DNA"/>
</dbReference>
<reference evidence="7 8" key="1">
    <citation type="submission" date="2014-04" db="EMBL/GenBank/DDBJ databases">
        <title>Whole genome of Muricauda olearia.</title>
        <authorList>
            <person name="Zhang X.-H."/>
            <person name="Tang K."/>
        </authorList>
    </citation>
    <scope>NUCLEOTIDE SEQUENCE [LARGE SCALE GENOMIC DNA]</scope>
    <source>
        <strain evidence="7 8">Th120</strain>
    </source>
</reference>
<dbReference type="GO" id="GO:0015937">
    <property type="term" value="P:coenzyme A biosynthetic process"/>
    <property type="evidence" value="ECO:0007669"/>
    <property type="project" value="UniProtKB-UniRule"/>
</dbReference>
<name>A0A444VQ14_9FLAO</name>
<proteinExistence type="inferred from homology"/>
<dbReference type="InterPro" id="IPR001977">
    <property type="entry name" value="Depp_CoAkinase"/>
</dbReference>
<evidence type="ECO:0000256" key="5">
    <source>
        <dbReference type="HAMAP-Rule" id="MF_00376"/>
    </source>
</evidence>
<dbReference type="PANTHER" id="PTHR10695">
    <property type="entry name" value="DEPHOSPHO-COA KINASE-RELATED"/>
    <property type="match status" value="1"/>
</dbReference>
<dbReference type="GO" id="GO:0004140">
    <property type="term" value="F:dephospho-CoA kinase activity"/>
    <property type="evidence" value="ECO:0007669"/>
    <property type="project" value="UniProtKB-UniRule"/>
</dbReference>
<keyword evidence="3 5" id="KW-0067">ATP-binding</keyword>
<comment type="catalytic activity">
    <reaction evidence="5">
        <text>3'-dephospho-CoA + ATP = ADP + CoA + H(+)</text>
        <dbReference type="Rhea" id="RHEA:18245"/>
        <dbReference type="ChEBI" id="CHEBI:15378"/>
        <dbReference type="ChEBI" id="CHEBI:30616"/>
        <dbReference type="ChEBI" id="CHEBI:57287"/>
        <dbReference type="ChEBI" id="CHEBI:57328"/>
        <dbReference type="ChEBI" id="CHEBI:456216"/>
        <dbReference type="EC" id="2.7.1.24"/>
    </reaction>
</comment>
<comment type="pathway">
    <text evidence="5">Cofactor biosynthesis; coenzyme A biosynthesis; CoA from (R)-pantothenate: step 5/5.</text>
</comment>